<dbReference type="Gene3D" id="3.90.550.10">
    <property type="entry name" value="Spore Coat Polysaccharide Biosynthesis Protein SpsA, Chain A"/>
    <property type="match status" value="1"/>
</dbReference>
<dbReference type="PANTHER" id="PTHR43179">
    <property type="entry name" value="RHAMNOSYLTRANSFERASE WBBL"/>
    <property type="match status" value="1"/>
</dbReference>
<accession>A0A0R3DZT1</accession>
<name>A0A0R3DZT1_9BRAD</name>
<sequence length="360" mass="39899">MRSRSALQIQWECRVIDADPFRVAILIVSFRNPEDVQACLAALAQLTEEPRFDVFICENGGPGAFRDLCERLVAPQGACRPISGELAEDALITPSGRLSEVKRLALKRRDARVWLGCASENLGYAGGLNIWIDRLLSSAGWAGIWVLNPDSEPHPRALQALTDRAVAGRKGMVGSTIVSSADHNYVYCRAGHRWRKLRTSLAFIGLGEEAGASVDLSSIEGDLDCIAGGSMYVTRACLEKIGRMDERFFLYYEDADWSMRAKRYGLGYAPDSIVPHKGGTTIGSARLRAERSRLSVYLESRNNLHFVRMHWHRYFPLGLFFGCAYAITYLFAMSSKNFRAAAEGLLAGIRGETGRPKFHG</sequence>
<evidence type="ECO:0000313" key="6">
    <source>
        <dbReference type="Proteomes" id="UP000051936"/>
    </source>
</evidence>
<proteinExistence type="inferred from homology"/>
<keyword evidence="4" id="KW-1133">Transmembrane helix</keyword>
<evidence type="ECO:0000256" key="1">
    <source>
        <dbReference type="ARBA" id="ARBA00006739"/>
    </source>
</evidence>
<dbReference type="SUPFAM" id="SSF53448">
    <property type="entry name" value="Nucleotide-diphospho-sugar transferases"/>
    <property type="match status" value="1"/>
</dbReference>
<evidence type="ECO:0000256" key="2">
    <source>
        <dbReference type="ARBA" id="ARBA00022676"/>
    </source>
</evidence>
<dbReference type="EMBL" id="LJYG01000062">
    <property type="protein sequence ID" value="KRQ12610.1"/>
    <property type="molecule type" value="Genomic_DNA"/>
</dbReference>
<dbReference type="GO" id="GO:0016757">
    <property type="term" value="F:glycosyltransferase activity"/>
    <property type="evidence" value="ECO:0007669"/>
    <property type="project" value="UniProtKB-KW"/>
</dbReference>
<keyword evidence="2" id="KW-0328">Glycosyltransferase</keyword>
<keyword evidence="4" id="KW-0812">Transmembrane</keyword>
<protein>
    <recommendedName>
        <fullName evidence="7">Glycosyltransferase 2-like domain-containing protein</fullName>
    </recommendedName>
</protein>
<evidence type="ECO:0000313" key="5">
    <source>
        <dbReference type="EMBL" id="KRQ12610.1"/>
    </source>
</evidence>
<keyword evidence="4" id="KW-0472">Membrane</keyword>
<organism evidence="5 6">
    <name type="scientific">Bradyrhizobium manausense</name>
    <dbReference type="NCBI Taxonomy" id="989370"/>
    <lineage>
        <taxon>Bacteria</taxon>
        <taxon>Pseudomonadati</taxon>
        <taxon>Pseudomonadota</taxon>
        <taxon>Alphaproteobacteria</taxon>
        <taxon>Hyphomicrobiales</taxon>
        <taxon>Nitrobacteraceae</taxon>
        <taxon>Bradyrhizobium</taxon>
    </lineage>
</organism>
<evidence type="ECO:0008006" key="7">
    <source>
        <dbReference type="Google" id="ProtNLM"/>
    </source>
</evidence>
<gene>
    <name evidence="5" type="ORF">AOQ71_15780</name>
</gene>
<keyword evidence="6" id="KW-1185">Reference proteome</keyword>
<dbReference type="InterPro" id="IPR029044">
    <property type="entry name" value="Nucleotide-diphossugar_trans"/>
</dbReference>
<feature type="transmembrane region" description="Helical" evidence="4">
    <location>
        <begin position="314"/>
        <end position="332"/>
    </location>
</feature>
<dbReference type="Proteomes" id="UP000051936">
    <property type="component" value="Unassembled WGS sequence"/>
</dbReference>
<evidence type="ECO:0000256" key="3">
    <source>
        <dbReference type="ARBA" id="ARBA00022679"/>
    </source>
</evidence>
<dbReference type="AlphaFoldDB" id="A0A0R3DZT1"/>
<evidence type="ECO:0000256" key="4">
    <source>
        <dbReference type="SAM" id="Phobius"/>
    </source>
</evidence>
<dbReference type="PANTHER" id="PTHR43179:SF12">
    <property type="entry name" value="GALACTOFURANOSYLTRANSFERASE GLFT2"/>
    <property type="match status" value="1"/>
</dbReference>
<reference evidence="5 6" key="1">
    <citation type="submission" date="2015-09" db="EMBL/GenBank/DDBJ databases">
        <title>Draft Genome Sequence of Bradyrhizobium manausense Strain BR 3351T, a Novel Symbiotic Nitrogen-Fixing Alphaproteobacterium Isolated from Brazilian Amazon Rain Forest.</title>
        <authorList>
            <person name="De Araujo J.L."/>
            <person name="Zilli J.E."/>
        </authorList>
    </citation>
    <scope>NUCLEOTIDE SEQUENCE [LARGE SCALE GENOMIC DNA]</scope>
    <source>
        <strain evidence="5 6">BR3351</strain>
    </source>
</reference>
<keyword evidence="3" id="KW-0808">Transferase</keyword>
<dbReference type="STRING" id="989370.AOQ71_15780"/>
<comment type="caution">
    <text evidence="5">The sequence shown here is derived from an EMBL/GenBank/DDBJ whole genome shotgun (WGS) entry which is preliminary data.</text>
</comment>
<comment type="similarity">
    <text evidence="1">Belongs to the glycosyltransferase 2 family.</text>
</comment>